<comment type="subcellular location">
    <subcellularLocation>
        <location evidence="1">Cell membrane</location>
    </subcellularLocation>
</comment>
<sequence length="529" mass="57400">MKWFTNLKTSAKLISSFLTIAVLLAGVGVYGIVNLNKMNDSLDFMYEGNLVSVVNLVEAKASVNEIRKVMRDLYIDQTDDQIKNRQKQLEGYIQSVEQKMGEFSKTWQSDESLKIYADYDGNWKSYLDSIRLGSQLAQENKDAELIALINGDMDKESTALRKVLDDLIQVNMSDAEQSKTDGNELFQTSRNITYAVIVAAVIVCILLGYFISRIISKPLKEVVRLVQKVASGDLTETTDYRAKDEVGAVAEATNDMVARLRTIVGSISVSSHGVAAAAEQISSSTEEIANGSAEQASSAQMISELFSELSSAIHSVAQNTEQAAEISDRTIETAKQGSRIIESSMKSMNEVRTQMTRLEEDSGKIGNIIEVIEDIAEQTNLLALNAAIEAARAGEQGRGFAVVADEVRKLAERSGNATKQIAVIVRGMQENTRESVQAFEQSSDLSRKTGESFQSIAEMVNFAGEKVSEIAAASEEQAAQSSSVLLSVETISSAAQQSAASSEETAATAQSLAQLAEDLQQSVKAFKLA</sequence>
<dbReference type="InterPro" id="IPR024478">
    <property type="entry name" value="HlyB_4HB_MCP"/>
</dbReference>
<dbReference type="RefSeq" id="WP_185122028.1">
    <property type="nucleotide sequence ID" value="NZ_JACJVQ010000019.1"/>
</dbReference>
<dbReference type="PROSITE" id="PS50111">
    <property type="entry name" value="CHEMOTAXIS_TRANSDUC_2"/>
    <property type="match status" value="1"/>
</dbReference>
<evidence type="ECO:0000256" key="1">
    <source>
        <dbReference type="ARBA" id="ARBA00004236"/>
    </source>
</evidence>
<dbReference type="PANTHER" id="PTHR32089">
    <property type="entry name" value="METHYL-ACCEPTING CHEMOTAXIS PROTEIN MCPB"/>
    <property type="match status" value="1"/>
</dbReference>
<dbReference type="FunFam" id="1.10.287.950:FF:000001">
    <property type="entry name" value="Methyl-accepting chemotaxis sensory transducer"/>
    <property type="match status" value="1"/>
</dbReference>
<feature type="transmembrane region" description="Helical" evidence="7">
    <location>
        <begin position="192"/>
        <end position="211"/>
    </location>
</feature>
<gene>
    <name evidence="10" type="ORF">H7B67_22080</name>
</gene>
<evidence type="ECO:0000256" key="7">
    <source>
        <dbReference type="SAM" id="Phobius"/>
    </source>
</evidence>
<keyword evidence="11" id="KW-1185">Reference proteome</keyword>
<comment type="caution">
    <text evidence="10">The sequence shown here is derived from an EMBL/GenBank/DDBJ whole genome shotgun (WGS) entry which is preliminary data.</text>
</comment>
<protein>
    <submittedName>
        <fullName evidence="10">Methyl-accepting chemotaxis protein</fullName>
    </submittedName>
</protein>
<dbReference type="InterPro" id="IPR003660">
    <property type="entry name" value="HAMP_dom"/>
</dbReference>
<keyword evidence="7" id="KW-0812">Transmembrane</keyword>
<evidence type="ECO:0000256" key="2">
    <source>
        <dbReference type="ARBA" id="ARBA00022475"/>
    </source>
</evidence>
<dbReference type="Proteomes" id="UP000535838">
    <property type="component" value="Unassembled WGS sequence"/>
</dbReference>
<dbReference type="GO" id="GO:0004888">
    <property type="term" value="F:transmembrane signaling receptor activity"/>
    <property type="evidence" value="ECO:0007669"/>
    <property type="project" value="InterPro"/>
</dbReference>
<evidence type="ECO:0000256" key="6">
    <source>
        <dbReference type="PROSITE-ProRule" id="PRU00284"/>
    </source>
</evidence>
<evidence type="ECO:0000256" key="3">
    <source>
        <dbReference type="ARBA" id="ARBA00023136"/>
    </source>
</evidence>
<dbReference type="PROSITE" id="PS50885">
    <property type="entry name" value="HAMP"/>
    <property type="match status" value="1"/>
</dbReference>
<reference evidence="10 11" key="1">
    <citation type="submission" date="2020-08" db="EMBL/GenBank/DDBJ databases">
        <title>Cohnella phylogeny.</title>
        <authorList>
            <person name="Dunlap C."/>
        </authorList>
    </citation>
    <scope>NUCLEOTIDE SEQUENCE [LARGE SCALE GENOMIC DNA]</scope>
    <source>
        <strain evidence="10 11">DSM 25241</strain>
    </source>
</reference>
<keyword evidence="4 6" id="KW-0807">Transducer</keyword>
<dbReference type="InterPro" id="IPR004089">
    <property type="entry name" value="MCPsignal_dom"/>
</dbReference>
<name>A0A841T2I9_9BACL</name>
<proteinExistence type="inferred from homology"/>
<dbReference type="SUPFAM" id="SSF58104">
    <property type="entry name" value="Methyl-accepting chemotaxis protein (MCP) signaling domain"/>
    <property type="match status" value="1"/>
</dbReference>
<feature type="domain" description="Methyl-accepting transducer" evidence="8">
    <location>
        <begin position="270"/>
        <end position="513"/>
    </location>
</feature>
<keyword evidence="3 7" id="KW-0472">Membrane</keyword>
<dbReference type="SMART" id="SM00283">
    <property type="entry name" value="MA"/>
    <property type="match status" value="1"/>
</dbReference>
<dbReference type="InterPro" id="IPR004090">
    <property type="entry name" value="Chemotax_Me-accpt_rcpt"/>
</dbReference>
<dbReference type="SMART" id="SM00304">
    <property type="entry name" value="HAMP"/>
    <property type="match status" value="1"/>
</dbReference>
<evidence type="ECO:0000256" key="4">
    <source>
        <dbReference type="ARBA" id="ARBA00023224"/>
    </source>
</evidence>
<dbReference type="EMBL" id="JACJVQ010000019">
    <property type="protein sequence ID" value="MBB6636825.1"/>
    <property type="molecule type" value="Genomic_DNA"/>
</dbReference>
<dbReference type="GO" id="GO:0005886">
    <property type="term" value="C:plasma membrane"/>
    <property type="evidence" value="ECO:0007669"/>
    <property type="project" value="UniProtKB-SubCell"/>
</dbReference>
<dbReference type="GO" id="GO:0007165">
    <property type="term" value="P:signal transduction"/>
    <property type="evidence" value="ECO:0007669"/>
    <property type="project" value="UniProtKB-KW"/>
</dbReference>
<dbReference type="Pfam" id="PF00015">
    <property type="entry name" value="MCPsignal"/>
    <property type="match status" value="1"/>
</dbReference>
<dbReference type="Gene3D" id="1.10.287.950">
    <property type="entry name" value="Methyl-accepting chemotaxis protein"/>
    <property type="match status" value="1"/>
</dbReference>
<evidence type="ECO:0000256" key="5">
    <source>
        <dbReference type="ARBA" id="ARBA00029447"/>
    </source>
</evidence>
<dbReference type="CDD" id="cd06225">
    <property type="entry name" value="HAMP"/>
    <property type="match status" value="1"/>
</dbReference>
<comment type="similarity">
    <text evidence="5">Belongs to the methyl-accepting chemotaxis (MCP) protein family.</text>
</comment>
<evidence type="ECO:0000259" key="9">
    <source>
        <dbReference type="PROSITE" id="PS50885"/>
    </source>
</evidence>
<organism evidence="10 11">
    <name type="scientific">Cohnella thailandensis</name>
    <dbReference type="NCBI Taxonomy" id="557557"/>
    <lineage>
        <taxon>Bacteria</taxon>
        <taxon>Bacillati</taxon>
        <taxon>Bacillota</taxon>
        <taxon>Bacilli</taxon>
        <taxon>Bacillales</taxon>
        <taxon>Paenibacillaceae</taxon>
        <taxon>Cohnella</taxon>
    </lineage>
</organism>
<feature type="domain" description="HAMP" evidence="9">
    <location>
        <begin position="213"/>
        <end position="265"/>
    </location>
</feature>
<accession>A0A841T2I9</accession>
<evidence type="ECO:0000313" key="11">
    <source>
        <dbReference type="Proteomes" id="UP000535838"/>
    </source>
</evidence>
<dbReference type="AlphaFoldDB" id="A0A841T2I9"/>
<dbReference type="PRINTS" id="PR00260">
    <property type="entry name" value="CHEMTRNSDUCR"/>
</dbReference>
<dbReference type="Pfam" id="PF12729">
    <property type="entry name" value="4HB_MCP_1"/>
    <property type="match status" value="1"/>
</dbReference>
<keyword evidence="2" id="KW-1003">Cell membrane</keyword>
<dbReference type="PANTHER" id="PTHR32089:SF112">
    <property type="entry name" value="LYSOZYME-LIKE PROTEIN-RELATED"/>
    <property type="match status" value="1"/>
</dbReference>
<evidence type="ECO:0000259" key="8">
    <source>
        <dbReference type="PROSITE" id="PS50111"/>
    </source>
</evidence>
<dbReference type="GO" id="GO:0006935">
    <property type="term" value="P:chemotaxis"/>
    <property type="evidence" value="ECO:0007669"/>
    <property type="project" value="InterPro"/>
</dbReference>
<keyword evidence="7" id="KW-1133">Transmembrane helix</keyword>
<evidence type="ECO:0000313" key="10">
    <source>
        <dbReference type="EMBL" id="MBB6636825.1"/>
    </source>
</evidence>
<dbReference type="Pfam" id="PF00672">
    <property type="entry name" value="HAMP"/>
    <property type="match status" value="1"/>
</dbReference>